<dbReference type="eggNOG" id="COG1609">
    <property type="taxonomic scope" value="Bacteria"/>
</dbReference>
<dbReference type="Gene3D" id="3.40.50.2300">
    <property type="match status" value="1"/>
</dbReference>
<evidence type="ECO:0000313" key="5">
    <source>
        <dbReference type="EMBL" id="BAM03954.1"/>
    </source>
</evidence>
<evidence type="ECO:0000256" key="3">
    <source>
        <dbReference type="ARBA" id="ARBA00023163"/>
    </source>
</evidence>
<dbReference type="HOGENOM" id="CLU_037628_15_0_0"/>
<dbReference type="EMBL" id="AP012338">
    <property type="protein sequence ID" value="BAM03954.1"/>
    <property type="molecule type" value="Genomic_DNA"/>
</dbReference>
<dbReference type="Gene3D" id="1.10.10.10">
    <property type="entry name" value="Winged helix-like DNA-binding domain superfamily/Winged helix DNA-binding domain"/>
    <property type="match status" value="1"/>
</dbReference>
<dbReference type="OrthoDB" id="274982at2"/>
<dbReference type="Proteomes" id="UP000007881">
    <property type="component" value="Chromosome"/>
</dbReference>
<dbReference type="PRINTS" id="PR00035">
    <property type="entry name" value="HTHGNTR"/>
</dbReference>
<keyword evidence="1" id="KW-0805">Transcription regulation</keyword>
<dbReference type="CDD" id="cd07377">
    <property type="entry name" value="WHTH_GntR"/>
    <property type="match status" value="1"/>
</dbReference>
<protein>
    <submittedName>
        <fullName evidence="5">Putative GntR family transcriptional regulator</fullName>
    </submittedName>
</protein>
<dbReference type="PROSITE" id="PS50949">
    <property type="entry name" value="HTH_GNTR"/>
    <property type="match status" value="1"/>
</dbReference>
<dbReference type="KEGG" id="phm:PSMK_17950"/>
<dbReference type="SUPFAM" id="SSF46785">
    <property type="entry name" value="Winged helix' DNA-binding domain"/>
    <property type="match status" value="1"/>
</dbReference>
<dbReference type="PANTHER" id="PTHR30146:SF153">
    <property type="entry name" value="LACTOSE OPERON REPRESSOR"/>
    <property type="match status" value="1"/>
</dbReference>
<dbReference type="SUPFAM" id="SSF53822">
    <property type="entry name" value="Periplasmic binding protein-like I"/>
    <property type="match status" value="1"/>
</dbReference>
<dbReference type="GO" id="GO:0003700">
    <property type="term" value="F:DNA-binding transcription factor activity"/>
    <property type="evidence" value="ECO:0007669"/>
    <property type="project" value="InterPro"/>
</dbReference>
<evidence type="ECO:0000313" key="6">
    <source>
        <dbReference type="Proteomes" id="UP000007881"/>
    </source>
</evidence>
<dbReference type="AlphaFoldDB" id="I0IFB6"/>
<evidence type="ECO:0000256" key="1">
    <source>
        <dbReference type="ARBA" id="ARBA00023015"/>
    </source>
</evidence>
<dbReference type="InterPro" id="IPR036390">
    <property type="entry name" value="WH_DNA-bd_sf"/>
</dbReference>
<sequence length="359" mass="39102">MSRAKHEVVYEDLLEKLRAGDLRPGDRLPTERELSSTYGFHRNTVRQAVTRLAVNGLVEKRKPRGFYVRPGVEAERVGSRLSLIYGPTDSAQASAFVQDGVRAAHAHGRDPRIVRMMPGDEHLAVAAIGTQEPSLVIGAQANPLNEVRQAMVRSRSTCASLGVRLDHAGVRSVVGDDELGARLCVQHLVEAGHRRIGLVAQEGGAGSPTLEIQVQHWVRAMEGVRNRSELQTDVLRPRPAAGESLEEATFRATLARFRRKREHPTALVAIGEEVAYAVAGGATRAGLSLPRDLSIVANGGTDRCAFQPLAMTALDCRIRDHVDAAIGLLLREGEPADDDLLRVIRPVLVERESVAPPRR</sequence>
<dbReference type="GO" id="GO:0000976">
    <property type="term" value="F:transcription cis-regulatory region binding"/>
    <property type="evidence" value="ECO:0007669"/>
    <property type="project" value="TreeGrafter"/>
</dbReference>
<name>I0IFB6_PHYMF</name>
<keyword evidence="6" id="KW-1185">Reference proteome</keyword>
<dbReference type="InterPro" id="IPR028082">
    <property type="entry name" value="Peripla_BP_I"/>
</dbReference>
<organism evidence="5 6">
    <name type="scientific">Phycisphaera mikurensis (strain NBRC 102666 / KCTC 22515 / FYK2301M01)</name>
    <dbReference type="NCBI Taxonomy" id="1142394"/>
    <lineage>
        <taxon>Bacteria</taxon>
        <taxon>Pseudomonadati</taxon>
        <taxon>Planctomycetota</taxon>
        <taxon>Phycisphaerae</taxon>
        <taxon>Phycisphaerales</taxon>
        <taxon>Phycisphaeraceae</taxon>
        <taxon>Phycisphaera</taxon>
    </lineage>
</organism>
<keyword evidence="2" id="KW-0238">DNA-binding</keyword>
<evidence type="ECO:0000259" key="4">
    <source>
        <dbReference type="PROSITE" id="PS50949"/>
    </source>
</evidence>
<dbReference type="SMART" id="SM00345">
    <property type="entry name" value="HTH_GNTR"/>
    <property type="match status" value="1"/>
</dbReference>
<dbReference type="InterPro" id="IPR046335">
    <property type="entry name" value="LacI/GalR-like_sensor"/>
</dbReference>
<dbReference type="Pfam" id="PF13377">
    <property type="entry name" value="Peripla_BP_3"/>
    <property type="match status" value="1"/>
</dbReference>
<dbReference type="InterPro" id="IPR036388">
    <property type="entry name" value="WH-like_DNA-bd_sf"/>
</dbReference>
<evidence type="ECO:0000256" key="2">
    <source>
        <dbReference type="ARBA" id="ARBA00023125"/>
    </source>
</evidence>
<accession>I0IFB6</accession>
<feature type="domain" description="HTH gntR-type" evidence="4">
    <location>
        <begin position="3"/>
        <end position="71"/>
    </location>
</feature>
<dbReference type="InterPro" id="IPR000524">
    <property type="entry name" value="Tscrpt_reg_HTH_GntR"/>
</dbReference>
<reference evidence="5 6" key="1">
    <citation type="submission" date="2012-02" db="EMBL/GenBank/DDBJ databases">
        <title>Complete genome sequence of Phycisphaera mikurensis NBRC 102666.</title>
        <authorList>
            <person name="Ankai A."/>
            <person name="Hosoyama A."/>
            <person name="Terui Y."/>
            <person name="Sekine M."/>
            <person name="Fukai R."/>
            <person name="Kato Y."/>
            <person name="Nakamura S."/>
            <person name="Yamada-Narita S."/>
            <person name="Kawakoshi A."/>
            <person name="Fukunaga Y."/>
            <person name="Yamazaki S."/>
            <person name="Fujita N."/>
        </authorList>
    </citation>
    <scope>NUCLEOTIDE SEQUENCE [LARGE SCALE GENOMIC DNA]</scope>
    <source>
        <strain evidence="6">NBRC 102666 / KCTC 22515 / FYK2301M01</strain>
    </source>
</reference>
<dbReference type="PANTHER" id="PTHR30146">
    <property type="entry name" value="LACI-RELATED TRANSCRIPTIONAL REPRESSOR"/>
    <property type="match status" value="1"/>
</dbReference>
<gene>
    <name evidence="5" type="ordered locus">PSMK_17950</name>
</gene>
<dbReference type="Pfam" id="PF00392">
    <property type="entry name" value="GntR"/>
    <property type="match status" value="1"/>
</dbReference>
<keyword evidence="3" id="KW-0804">Transcription</keyword>
<dbReference type="RefSeq" id="WP_014437172.1">
    <property type="nucleotide sequence ID" value="NC_017080.1"/>
</dbReference>
<proteinExistence type="predicted"/>
<dbReference type="STRING" id="1142394.PSMK_17950"/>